<reference evidence="2" key="1">
    <citation type="journal article" date="2019" name="Int. J. Syst. Evol. Microbiol.">
        <title>The Global Catalogue of Microorganisms (GCM) 10K type strain sequencing project: providing services to taxonomists for standard genome sequencing and annotation.</title>
        <authorList>
            <consortium name="The Broad Institute Genomics Platform"/>
            <consortium name="The Broad Institute Genome Sequencing Center for Infectious Disease"/>
            <person name="Wu L."/>
            <person name="Ma J."/>
        </authorList>
    </citation>
    <scope>NUCLEOTIDE SEQUENCE [LARGE SCALE GENOMIC DNA]</scope>
    <source>
        <strain evidence="2">JCM 31047</strain>
    </source>
</reference>
<dbReference type="EMBL" id="BMQG01000001">
    <property type="protein sequence ID" value="GGM28240.1"/>
    <property type="molecule type" value="Genomic_DNA"/>
</dbReference>
<sequence length="158" mass="16406">MKRVMTVVAGLGVLLAACGETPPTISVGKDPRMLSGHWVGSVRASAETAEVPLDLNFTATYVDAQQVNVTGSGTLDGQAVTLNGTVKGNADMFVQYTPPLPKFNMQGDLNVAGAAGDLGTLNVLQYVSGDAPVSGVFYRVAWKPKGSSTVSYGGISRR</sequence>
<accession>A0A8H9L3M4</accession>
<dbReference type="AlphaFoldDB" id="A0A8H9L3M4"/>
<protein>
    <recommendedName>
        <fullName evidence="3">Lipoprotein</fullName>
    </recommendedName>
</protein>
<keyword evidence="2" id="KW-1185">Reference proteome</keyword>
<comment type="caution">
    <text evidence="1">The sequence shown here is derived from an EMBL/GenBank/DDBJ whole genome shotgun (WGS) entry which is preliminary data.</text>
</comment>
<evidence type="ECO:0008006" key="3">
    <source>
        <dbReference type="Google" id="ProtNLM"/>
    </source>
</evidence>
<organism evidence="1 2">
    <name type="scientific">Deinococcus arenae</name>
    <dbReference type="NCBI Taxonomy" id="1452751"/>
    <lineage>
        <taxon>Bacteria</taxon>
        <taxon>Thermotogati</taxon>
        <taxon>Deinococcota</taxon>
        <taxon>Deinococci</taxon>
        <taxon>Deinococcales</taxon>
        <taxon>Deinococcaceae</taxon>
        <taxon>Deinococcus</taxon>
    </lineage>
</organism>
<name>A0A8H9L3M4_9DEIO</name>
<dbReference type="Proteomes" id="UP000600547">
    <property type="component" value="Unassembled WGS sequence"/>
</dbReference>
<dbReference type="PROSITE" id="PS51257">
    <property type="entry name" value="PROKAR_LIPOPROTEIN"/>
    <property type="match status" value="1"/>
</dbReference>
<evidence type="ECO:0000313" key="2">
    <source>
        <dbReference type="Proteomes" id="UP000600547"/>
    </source>
</evidence>
<gene>
    <name evidence="1" type="ORF">GCM10008956_00310</name>
</gene>
<evidence type="ECO:0000313" key="1">
    <source>
        <dbReference type="EMBL" id="GGM28240.1"/>
    </source>
</evidence>
<proteinExistence type="predicted"/>
<dbReference type="RefSeq" id="WP_110830992.1">
    <property type="nucleotide sequence ID" value="NZ_BMQG01000001.1"/>
</dbReference>